<keyword evidence="2" id="KW-1185">Reference proteome</keyword>
<dbReference type="AlphaFoldDB" id="A0A132MMY6"/>
<reference evidence="2" key="1">
    <citation type="submission" date="2015-04" db="EMBL/GenBank/DDBJ databases">
        <title>Physiological reanalysis, assessment of diazotrophy, and genome sequences of multiple isolates of Streptomyces thermoautotrophicus.</title>
        <authorList>
            <person name="MacKellar D.C."/>
            <person name="Lieber L."/>
            <person name="Norman J."/>
            <person name="Bolger A."/>
            <person name="Tobin C."/>
            <person name="Murray J.W."/>
            <person name="Chang R."/>
            <person name="Ford T."/>
            <person name="Nguyen P.Q."/>
            <person name="Woodward J."/>
            <person name="Permingeat H."/>
            <person name="Joshi N.S."/>
            <person name="Silver P.A."/>
            <person name="Usadel B."/>
            <person name="Rutherford A.W."/>
            <person name="Friesen M."/>
            <person name="Prell J."/>
        </authorList>
    </citation>
    <scope>NUCLEOTIDE SEQUENCE [LARGE SCALE GENOMIC DNA]</scope>
    <source>
        <strain evidence="2">H1</strain>
    </source>
</reference>
<accession>A0A132MMY6</accession>
<comment type="caution">
    <text evidence="1">The sequence shown here is derived from an EMBL/GenBank/DDBJ whole genome shotgun (WGS) entry which is preliminary data.</text>
</comment>
<dbReference type="Proteomes" id="UP000070188">
    <property type="component" value="Unassembled WGS sequence"/>
</dbReference>
<evidence type="ECO:0000313" key="2">
    <source>
        <dbReference type="Proteomes" id="UP000070188"/>
    </source>
</evidence>
<sequence>MTTQGEVVAKLRCWFTDRLPDGVFEEITDVVVDREEITVIGRIPPPKLAKDASEAECATAMDRWIKEFRERTRDARIAVAREAEHLFGRKVSWGVRCGDRKQVFTTLSVPVMTRLRQPERQVLDLLVDAGVARSRSDALAWCVRLVGKHAESWLADLREAVRQVERVRAIGPHTD</sequence>
<dbReference type="RefSeq" id="WP_066884376.1">
    <property type="nucleotide sequence ID" value="NZ_LAXD01000001.1"/>
</dbReference>
<dbReference type="STRING" id="1469144.LI90_856"/>
<dbReference type="PATRIC" id="fig|1469144.10.peg.971"/>
<proteinExistence type="predicted"/>
<dbReference type="OrthoDB" id="3290566at2"/>
<name>A0A132MMY6_9ACTN</name>
<evidence type="ECO:0000313" key="1">
    <source>
        <dbReference type="EMBL" id="KWW99222.1"/>
    </source>
</evidence>
<protein>
    <submittedName>
        <fullName evidence="1">Uncharacterized protein</fullName>
    </submittedName>
</protein>
<organism evidence="1 2">
    <name type="scientific">Carbonactinospora thermoautotrophica</name>
    <dbReference type="NCBI Taxonomy" id="1469144"/>
    <lineage>
        <taxon>Bacteria</taxon>
        <taxon>Bacillati</taxon>
        <taxon>Actinomycetota</taxon>
        <taxon>Actinomycetes</taxon>
        <taxon>Kitasatosporales</taxon>
        <taxon>Carbonactinosporaceae</taxon>
        <taxon>Carbonactinospora</taxon>
    </lineage>
</organism>
<gene>
    <name evidence="1" type="ORF">LI90_856</name>
</gene>
<dbReference type="EMBL" id="LAXD01000001">
    <property type="protein sequence ID" value="KWW99222.1"/>
    <property type="molecule type" value="Genomic_DNA"/>
</dbReference>